<comment type="caution">
    <text evidence="1">The sequence shown here is derived from an EMBL/GenBank/DDBJ whole genome shotgun (WGS) entry which is preliminary data.</text>
</comment>
<keyword evidence="2" id="KW-1185">Reference proteome</keyword>
<organism evidence="1 2">
    <name type="scientific">Mugilogobius chulae</name>
    <name type="common">yellowstripe goby</name>
    <dbReference type="NCBI Taxonomy" id="88201"/>
    <lineage>
        <taxon>Eukaryota</taxon>
        <taxon>Metazoa</taxon>
        <taxon>Chordata</taxon>
        <taxon>Craniata</taxon>
        <taxon>Vertebrata</taxon>
        <taxon>Euteleostomi</taxon>
        <taxon>Actinopterygii</taxon>
        <taxon>Neopterygii</taxon>
        <taxon>Teleostei</taxon>
        <taxon>Neoteleostei</taxon>
        <taxon>Acanthomorphata</taxon>
        <taxon>Gobiaria</taxon>
        <taxon>Gobiiformes</taxon>
        <taxon>Gobioidei</taxon>
        <taxon>Gobiidae</taxon>
        <taxon>Gobionellinae</taxon>
        <taxon>Mugilogobius</taxon>
    </lineage>
</organism>
<name>A0AAW0NRK5_9GOBI</name>
<accession>A0AAW0NRK5</accession>
<reference evidence="2" key="1">
    <citation type="submission" date="2024-04" db="EMBL/GenBank/DDBJ databases">
        <title>Salinicola lusitanus LLJ914,a marine bacterium isolated from the Okinawa Trough.</title>
        <authorList>
            <person name="Li J."/>
        </authorList>
    </citation>
    <scope>NUCLEOTIDE SEQUENCE [LARGE SCALE GENOMIC DNA]</scope>
</reference>
<proteinExistence type="predicted"/>
<gene>
    <name evidence="1" type="ORF">WMY93_016932</name>
</gene>
<dbReference type="EMBL" id="JBBPFD010000012">
    <property type="protein sequence ID" value="KAK7904325.1"/>
    <property type="molecule type" value="Genomic_DNA"/>
</dbReference>
<dbReference type="AlphaFoldDB" id="A0AAW0NRK5"/>
<evidence type="ECO:0000313" key="1">
    <source>
        <dbReference type="EMBL" id="KAK7904325.1"/>
    </source>
</evidence>
<evidence type="ECO:0000313" key="2">
    <source>
        <dbReference type="Proteomes" id="UP001460270"/>
    </source>
</evidence>
<sequence length="182" mass="20982">MFSSCDRRLSRPLTLLNVDLLLVDCSNMTRLCHNLRCFLKAINLEFQRVTTVPLQSRFLTALDNISPKVVAAIENRGGVVREKTRNIMAAFHSDVDMKRECVLRALIWYLGEDEPTRIKDYLISQHEEAERELELCTIAIYTTRSTEDLLEPPHDIGVIIEGSSLLDIFEHCSKMFKDVKKR</sequence>
<protein>
    <submittedName>
        <fullName evidence="1">Uncharacterized protein</fullName>
    </submittedName>
</protein>
<dbReference type="Proteomes" id="UP001460270">
    <property type="component" value="Unassembled WGS sequence"/>
</dbReference>